<dbReference type="AlphaFoldDB" id="A0A347WME5"/>
<dbReference type="OrthoDB" id="9769353at2"/>
<dbReference type="Proteomes" id="UP000263232">
    <property type="component" value="Chromosome"/>
</dbReference>
<dbReference type="EMBL" id="CP023434">
    <property type="protein sequence ID" value="AXY26252.1"/>
    <property type="molecule type" value="Genomic_DNA"/>
</dbReference>
<dbReference type="RefSeq" id="WP_118991147.1">
    <property type="nucleotide sequence ID" value="NZ_CP023434.1"/>
</dbReference>
<gene>
    <name evidence="2" type="ORF">CL176_09735</name>
</gene>
<name>A0A347WME5_9LACT</name>
<proteinExistence type="predicted"/>
<reference evidence="2 3" key="1">
    <citation type="submission" date="2017-09" db="EMBL/GenBank/DDBJ databases">
        <title>Complete genome sequence of Oxytococcus suis strain ZY16052.</title>
        <authorList>
            <person name="Li F."/>
        </authorList>
    </citation>
    <scope>NUCLEOTIDE SEQUENCE [LARGE SCALE GENOMIC DNA]</scope>
    <source>
        <strain evidence="2 3">ZY16052</strain>
    </source>
</reference>
<sequence length="122" mass="14573">MEANIKEVLDQKYDETVEQVDNQLHELQKLLYHSANEKEEYERLAEQIYDLREKKQELLFANATNAEKRRRLSDIKAFLKAQHIELEEYDDSLVNRLIEEVRVKEESLEVKLKTGQIKVVEK</sequence>
<protein>
    <submittedName>
        <fullName evidence="2">DNA recombinase</fullName>
    </submittedName>
</protein>
<organism evidence="2 3">
    <name type="scientific">Suicoccus acidiformans</name>
    <dbReference type="NCBI Taxonomy" id="2036206"/>
    <lineage>
        <taxon>Bacteria</taxon>
        <taxon>Bacillati</taxon>
        <taxon>Bacillota</taxon>
        <taxon>Bacilli</taxon>
        <taxon>Lactobacillales</taxon>
        <taxon>Aerococcaceae</taxon>
        <taxon>Suicoccus</taxon>
    </lineage>
</organism>
<evidence type="ECO:0000313" key="3">
    <source>
        <dbReference type="Proteomes" id="UP000263232"/>
    </source>
</evidence>
<accession>A0A347WME5</accession>
<dbReference type="KEGG" id="abae:CL176_09735"/>
<evidence type="ECO:0000313" key="2">
    <source>
        <dbReference type="EMBL" id="AXY26252.1"/>
    </source>
</evidence>
<keyword evidence="3" id="KW-1185">Reference proteome</keyword>
<evidence type="ECO:0000256" key="1">
    <source>
        <dbReference type="SAM" id="Coils"/>
    </source>
</evidence>
<feature type="coiled-coil region" evidence="1">
    <location>
        <begin position="34"/>
        <end position="71"/>
    </location>
</feature>
<keyword evidence="1" id="KW-0175">Coiled coil</keyword>